<dbReference type="AlphaFoldDB" id="A0A9P6QR92"/>
<gene>
    <name evidence="1" type="ORF">BGZ97_008294</name>
</gene>
<dbReference type="InterPro" id="IPR011043">
    <property type="entry name" value="Gal_Oxase/kelch_b-propeller"/>
</dbReference>
<evidence type="ECO:0000313" key="2">
    <source>
        <dbReference type="Proteomes" id="UP000823405"/>
    </source>
</evidence>
<proteinExistence type="predicted"/>
<comment type="caution">
    <text evidence="1">The sequence shown here is derived from an EMBL/GenBank/DDBJ whole genome shotgun (WGS) entry which is preliminary data.</text>
</comment>
<sequence length="193" mass="21533">MAYFAAYVTVDESTLYIQGGTNVATSAIAYNQFYSLDLTQSWNTSNPLWSEVTTAGPIPARLKTGFHSISFSQHSKTMMFWDMSNYPSYSVGLNLDTKIWEELPAPPPLSDPHNQIVCKAATDPTTNRVYIPGCSSNGTSMLMYDPSLKSSTALAMPSKGNDTIWSGYTFIWNDVRRRQPMENTAHKGTKEYQ</sequence>
<dbReference type="Proteomes" id="UP000823405">
    <property type="component" value="Unassembled WGS sequence"/>
</dbReference>
<dbReference type="InterPro" id="IPR015915">
    <property type="entry name" value="Kelch-typ_b-propeller"/>
</dbReference>
<dbReference type="OrthoDB" id="432528at2759"/>
<accession>A0A9P6QR92</accession>
<dbReference type="Gene3D" id="2.120.10.80">
    <property type="entry name" value="Kelch-type beta propeller"/>
    <property type="match status" value="1"/>
</dbReference>
<reference evidence="1" key="1">
    <citation type="journal article" date="2020" name="Fungal Divers.">
        <title>Resolving the Mortierellaceae phylogeny through synthesis of multi-gene phylogenetics and phylogenomics.</title>
        <authorList>
            <person name="Vandepol N."/>
            <person name="Liber J."/>
            <person name="Desiro A."/>
            <person name="Na H."/>
            <person name="Kennedy M."/>
            <person name="Barry K."/>
            <person name="Grigoriev I.V."/>
            <person name="Miller A.N."/>
            <person name="O'Donnell K."/>
            <person name="Stajich J.E."/>
            <person name="Bonito G."/>
        </authorList>
    </citation>
    <scope>NUCLEOTIDE SEQUENCE</scope>
    <source>
        <strain evidence="1">NVP60</strain>
    </source>
</reference>
<evidence type="ECO:0000313" key="1">
    <source>
        <dbReference type="EMBL" id="KAG0284131.1"/>
    </source>
</evidence>
<organism evidence="1 2">
    <name type="scientific">Linnemannia gamsii</name>
    <dbReference type="NCBI Taxonomy" id="64522"/>
    <lineage>
        <taxon>Eukaryota</taxon>
        <taxon>Fungi</taxon>
        <taxon>Fungi incertae sedis</taxon>
        <taxon>Mucoromycota</taxon>
        <taxon>Mortierellomycotina</taxon>
        <taxon>Mortierellomycetes</taxon>
        <taxon>Mortierellales</taxon>
        <taxon>Mortierellaceae</taxon>
        <taxon>Linnemannia</taxon>
    </lineage>
</organism>
<dbReference type="SUPFAM" id="SSF50965">
    <property type="entry name" value="Galactose oxidase, central domain"/>
    <property type="match status" value="1"/>
</dbReference>
<name>A0A9P6QR92_9FUNG</name>
<evidence type="ECO:0008006" key="3">
    <source>
        <dbReference type="Google" id="ProtNLM"/>
    </source>
</evidence>
<dbReference type="EMBL" id="JAAAIN010003762">
    <property type="protein sequence ID" value="KAG0284131.1"/>
    <property type="molecule type" value="Genomic_DNA"/>
</dbReference>
<protein>
    <recommendedName>
        <fullName evidence="3">Galactose oxidase</fullName>
    </recommendedName>
</protein>
<keyword evidence="2" id="KW-1185">Reference proteome</keyword>